<sequence>MFLSLSIASLSQGQDNPATLFGGAGNMKISGFGGPTVSLGVIDGSIAMFNGGGGAIMFNNFFFGGYGSNMSFSTVTRSVGGENLRLRMRQGGLWFGYDAQAHKLVHLTSSLKMGWGHLRFYRSTTSFYDDTQSVLREHFFMLTPEAGIEVNITKFMKIALTGGYRIGFSNTIKEDDNSSINLNGQYMALTFKFGWFGKSGPITEIKKLIKD</sequence>
<keyword evidence="2" id="KW-1185">Reference proteome</keyword>
<proteinExistence type="predicted"/>
<name>A1ZMW9_MICM2</name>
<protein>
    <recommendedName>
        <fullName evidence="3">Outer membrane protein beta-barrel domain-containing protein</fullName>
    </recommendedName>
</protein>
<accession>A1ZMW9</accession>
<evidence type="ECO:0008006" key="3">
    <source>
        <dbReference type="Google" id="ProtNLM"/>
    </source>
</evidence>
<organism evidence="1 2">
    <name type="scientific">Microscilla marina ATCC 23134</name>
    <dbReference type="NCBI Taxonomy" id="313606"/>
    <lineage>
        <taxon>Bacteria</taxon>
        <taxon>Pseudomonadati</taxon>
        <taxon>Bacteroidota</taxon>
        <taxon>Cytophagia</taxon>
        <taxon>Cytophagales</taxon>
        <taxon>Microscillaceae</taxon>
        <taxon>Microscilla</taxon>
    </lineage>
</organism>
<dbReference type="AlphaFoldDB" id="A1ZMW9"/>
<dbReference type="eggNOG" id="ENOG5033FSQ">
    <property type="taxonomic scope" value="Bacteria"/>
</dbReference>
<dbReference type="EMBL" id="AAWS01000017">
    <property type="protein sequence ID" value="EAY28150.1"/>
    <property type="molecule type" value="Genomic_DNA"/>
</dbReference>
<comment type="caution">
    <text evidence="1">The sequence shown here is derived from an EMBL/GenBank/DDBJ whole genome shotgun (WGS) entry which is preliminary data.</text>
</comment>
<evidence type="ECO:0000313" key="1">
    <source>
        <dbReference type="EMBL" id="EAY28150.1"/>
    </source>
</evidence>
<dbReference type="Proteomes" id="UP000004095">
    <property type="component" value="Unassembled WGS sequence"/>
</dbReference>
<evidence type="ECO:0000313" key="2">
    <source>
        <dbReference type="Proteomes" id="UP000004095"/>
    </source>
</evidence>
<reference evidence="1 2" key="1">
    <citation type="submission" date="2007-01" db="EMBL/GenBank/DDBJ databases">
        <authorList>
            <person name="Haygood M."/>
            <person name="Podell S."/>
            <person name="Anderson C."/>
            <person name="Hopkinson B."/>
            <person name="Roe K."/>
            <person name="Barbeau K."/>
            <person name="Gaasterland T."/>
            <person name="Ferriera S."/>
            <person name="Johnson J."/>
            <person name="Kravitz S."/>
            <person name="Beeson K."/>
            <person name="Sutton G."/>
            <person name="Rogers Y.-H."/>
            <person name="Friedman R."/>
            <person name="Frazier M."/>
            <person name="Venter J.C."/>
        </authorList>
    </citation>
    <scope>NUCLEOTIDE SEQUENCE [LARGE SCALE GENOMIC DNA]</scope>
    <source>
        <strain evidence="1 2">ATCC 23134</strain>
    </source>
</reference>
<gene>
    <name evidence="1" type="ORF">M23134_03411</name>
</gene>